<organism evidence="1 2">
    <name type="scientific">Crepidotus variabilis</name>
    <dbReference type="NCBI Taxonomy" id="179855"/>
    <lineage>
        <taxon>Eukaryota</taxon>
        <taxon>Fungi</taxon>
        <taxon>Dikarya</taxon>
        <taxon>Basidiomycota</taxon>
        <taxon>Agaricomycotina</taxon>
        <taxon>Agaricomycetes</taxon>
        <taxon>Agaricomycetidae</taxon>
        <taxon>Agaricales</taxon>
        <taxon>Agaricineae</taxon>
        <taxon>Crepidotaceae</taxon>
        <taxon>Crepidotus</taxon>
    </lineage>
</organism>
<protein>
    <submittedName>
        <fullName evidence="1">Uncharacterized protein</fullName>
    </submittedName>
</protein>
<dbReference type="AlphaFoldDB" id="A0A9P6JRB7"/>
<gene>
    <name evidence="1" type="ORF">CPB83DRAFT_834981</name>
</gene>
<dbReference type="Proteomes" id="UP000807306">
    <property type="component" value="Unassembled WGS sequence"/>
</dbReference>
<comment type="caution">
    <text evidence="1">The sequence shown here is derived from an EMBL/GenBank/DDBJ whole genome shotgun (WGS) entry which is preliminary data.</text>
</comment>
<proteinExistence type="predicted"/>
<dbReference type="EMBL" id="MU157845">
    <property type="protein sequence ID" value="KAF9529564.1"/>
    <property type="molecule type" value="Genomic_DNA"/>
</dbReference>
<name>A0A9P6JRB7_9AGAR</name>
<evidence type="ECO:0000313" key="2">
    <source>
        <dbReference type="Proteomes" id="UP000807306"/>
    </source>
</evidence>
<accession>A0A9P6JRB7</accession>
<evidence type="ECO:0000313" key="1">
    <source>
        <dbReference type="EMBL" id="KAF9529564.1"/>
    </source>
</evidence>
<keyword evidence="2" id="KW-1185">Reference proteome</keyword>
<reference evidence="1" key="1">
    <citation type="submission" date="2020-11" db="EMBL/GenBank/DDBJ databases">
        <authorList>
            <consortium name="DOE Joint Genome Institute"/>
            <person name="Ahrendt S."/>
            <person name="Riley R."/>
            <person name="Andreopoulos W."/>
            <person name="Labutti K."/>
            <person name="Pangilinan J."/>
            <person name="Ruiz-Duenas F.J."/>
            <person name="Barrasa J.M."/>
            <person name="Sanchez-Garcia M."/>
            <person name="Camarero S."/>
            <person name="Miyauchi S."/>
            <person name="Serrano A."/>
            <person name="Linde D."/>
            <person name="Babiker R."/>
            <person name="Drula E."/>
            <person name="Ayuso-Fernandez I."/>
            <person name="Pacheco R."/>
            <person name="Padilla G."/>
            <person name="Ferreira P."/>
            <person name="Barriuso J."/>
            <person name="Kellner H."/>
            <person name="Castanera R."/>
            <person name="Alfaro M."/>
            <person name="Ramirez L."/>
            <person name="Pisabarro A.G."/>
            <person name="Kuo A."/>
            <person name="Tritt A."/>
            <person name="Lipzen A."/>
            <person name="He G."/>
            <person name="Yan M."/>
            <person name="Ng V."/>
            <person name="Cullen D."/>
            <person name="Martin F."/>
            <person name="Rosso M.-N."/>
            <person name="Henrissat B."/>
            <person name="Hibbett D."/>
            <person name="Martinez A.T."/>
            <person name="Grigoriev I.V."/>
        </authorList>
    </citation>
    <scope>NUCLEOTIDE SEQUENCE</scope>
    <source>
        <strain evidence="1">CBS 506.95</strain>
    </source>
</reference>
<sequence>MHYFLQNRTNVRVWPPLQAGPSFDFASQLEVAILEEVNKFDGIEQDLPNRSHRRRRFQRNEKILLEGHVPSPNVLSDILKRSNPVVKGLNLPALPATSCGYLATNLSDGQTSKVPDSLESLAADGFDYISWKALEPRPFTTKEGIIFGDMVGLPKDPGYKAACDCLYVKLEQVGSQLPEEFWGSCCQRGVEFGWVA</sequence>